<evidence type="ECO:0000313" key="3">
    <source>
        <dbReference type="Proteomes" id="UP000225740"/>
    </source>
</evidence>
<reference evidence="2 3" key="1">
    <citation type="submission" date="2017-06" db="EMBL/GenBank/DDBJ databases">
        <title>Description of Rhodopirellula bahusiensis sp. nov.</title>
        <authorList>
            <person name="Kizina J."/>
            <person name="Harder J."/>
        </authorList>
    </citation>
    <scope>NUCLEOTIDE SEQUENCE [LARGE SCALE GENOMIC DNA]</scope>
    <source>
        <strain evidence="2 3">SWK21</strain>
    </source>
</reference>
<keyword evidence="3" id="KW-1185">Reference proteome</keyword>
<proteinExistence type="predicted"/>
<accession>A0A2G1W7A6</accession>
<feature type="compositionally biased region" description="Polar residues" evidence="1">
    <location>
        <begin position="40"/>
        <end position="53"/>
    </location>
</feature>
<protein>
    <submittedName>
        <fullName evidence="2">Uncharacterized protein</fullName>
    </submittedName>
</protein>
<organism evidence="2 3">
    <name type="scientific">Rhodopirellula bahusiensis</name>
    <dbReference type="NCBI Taxonomy" id="2014065"/>
    <lineage>
        <taxon>Bacteria</taxon>
        <taxon>Pseudomonadati</taxon>
        <taxon>Planctomycetota</taxon>
        <taxon>Planctomycetia</taxon>
        <taxon>Pirellulales</taxon>
        <taxon>Pirellulaceae</taxon>
        <taxon>Rhodopirellula</taxon>
    </lineage>
</organism>
<name>A0A2G1W7A6_9BACT</name>
<evidence type="ECO:0000256" key="1">
    <source>
        <dbReference type="SAM" id="MobiDB-lite"/>
    </source>
</evidence>
<evidence type="ECO:0000313" key="2">
    <source>
        <dbReference type="EMBL" id="PHQ34907.1"/>
    </source>
</evidence>
<dbReference type="EMBL" id="NIZW01000009">
    <property type="protein sequence ID" value="PHQ34907.1"/>
    <property type="molecule type" value="Genomic_DNA"/>
</dbReference>
<gene>
    <name evidence="2" type="ORF">CEE69_13685</name>
</gene>
<dbReference type="Proteomes" id="UP000225740">
    <property type="component" value="Unassembled WGS sequence"/>
</dbReference>
<dbReference type="AlphaFoldDB" id="A0A2G1W7A6"/>
<comment type="caution">
    <text evidence="2">The sequence shown here is derived from an EMBL/GenBank/DDBJ whole genome shotgun (WGS) entry which is preliminary data.</text>
</comment>
<sequence length="73" mass="8154">MKESEASVKTRIRCIQREAIGDDGMQVRSVWETGEADSKSIPTQHQITRHSTNSVAPCRSTNLRSRCASYIGM</sequence>
<feature type="region of interest" description="Disordered" evidence="1">
    <location>
        <begin position="34"/>
        <end position="53"/>
    </location>
</feature>